<evidence type="ECO:0000313" key="1">
    <source>
        <dbReference type="EMBL" id="BAU53341.1"/>
    </source>
</evidence>
<reference evidence="1 2" key="1">
    <citation type="submission" date="2015-12" db="EMBL/GenBank/DDBJ databases">
        <title>Genome sequence of Mucilaginibacter gotjawali.</title>
        <authorList>
            <person name="Lee J.S."/>
            <person name="Lee K.C."/>
            <person name="Kim K.K."/>
            <person name="Lee B.W."/>
        </authorList>
    </citation>
    <scope>NUCLEOTIDE SEQUENCE [LARGE SCALE GENOMIC DNA]</scope>
    <source>
        <strain evidence="1 2">SA3-7</strain>
    </source>
</reference>
<accession>A0A0X8X0C3</accession>
<gene>
    <name evidence="1" type="ORF">MgSA37_01508</name>
</gene>
<dbReference type="EMBL" id="AP017313">
    <property type="protein sequence ID" value="BAU53341.1"/>
    <property type="molecule type" value="Genomic_DNA"/>
</dbReference>
<dbReference type="AlphaFoldDB" id="A0A0X8X0C3"/>
<keyword evidence="2" id="KW-1185">Reference proteome</keyword>
<dbReference type="RefSeq" id="WP_096350850.1">
    <property type="nucleotide sequence ID" value="NZ_AP017313.1"/>
</dbReference>
<proteinExistence type="predicted"/>
<protein>
    <submittedName>
        <fullName evidence="1">Uncharacterized protein</fullName>
    </submittedName>
</protein>
<organism evidence="1 2">
    <name type="scientific">Mucilaginibacter gotjawali</name>
    <dbReference type="NCBI Taxonomy" id="1550579"/>
    <lineage>
        <taxon>Bacteria</taxon>
        <taxon>Pseudomonadati</taxon>
        <taxon>Bacteroidota</taxon>
        <taxon>Sphingobacteriia</taxon>
        <taxon>Sphingobacteriales</taxon>
        <taxon>Sphingobacteriaceae</taxon>
        <taxon>Mucilaginibacter</taxon>
    </lineage>
</organism>
<name>A0A0X8X0C3_9SPHI</name>
<dbReference type="OrthoDB" id="798900at2"/>
<dbReference type="Proteomes" id="UP000218263">
    <property type="component" value="Chromosome"/>
</dbReference>
<sequence>MNNRNTKISDEIQASFPGRKSYSIAEILAAGGATAFASKMGKTPESIEDRLKKLPKDAFLTKDEAADAIETLNESK</sequence>
<evidence type="ECO:0000313" key="2">
    <source>
        <dbReference type="Proteomes" id="UP000218263"/>
    </source>
</evidence>
<dbReference type="KEGG" id="mgot:MgSA37_01508"/>